<evidence type="ECO:0000259" key="8">
    <source>
        <dbReference type="SMART" id="SM00849"/>
    </source>
</evidence>
<evidence type="ECO:0000256" key="5">
    <source>
        <dbReference type="ARBA" id="ARBA00023136"/>
    </source>
</evidence>
<dbReference type="NCBIfam" id="TIGR00360">
    <property type="entry name" value="ComEC_N-term"/>
    <property type="match status" value="1"/>
</dbReference>
<keyword evidence="10" id="KW-1185">Reference proteome</keyword>
<dbReference type="KEGG" id="lpy:FIV34_12510"/>
<feature type="transmembrane region" description="Helical" evidence="7">
    <location>
        <begin position="236"/>
        <end position="258"/>
    </location>
</feature>
<dbReference type="InterPro" id="IPR004797">
    <property type="entry name" value="Competence_ComEC/Rec2"/>
</dbReference>
<dbReference type="PANTHER" id="PTHR30619:SF1">
    <property type="entry name" value="RECOMBINATION PROTEIN 2"/>
    <property type="match status" value="1"/>
</dbReference>
<dbReference type="GO" id="GO:0005886">
    <property type="term" value="C:plasma membrane"/>
    <property type="evidence" value="ECO:0007669"/>
    <property type="project" value="UniProtKB-SubCell"/>
</dbReference>
<accession>A0A4Y5Z8P0</accession>
<sequence>MAALAGCALVQAFPSLPSWPVLGAVALGASLCLLMRRWPGLRLPCVLLLFACWAAAHAIHRMEARLPRAWEGKDLVLTGRIVDLPRRRGADIAFVFQPLPRAGEPSIGGPLRLTWFRAPEPLLACESWRLVVRLRRPRGVVNPGGNDAERAALMKGIAATGYVRASPTNARLAQGRCVDGWRDAIGQRMDALLGPRSARVLKALAVGDTRGLDAADWDVARATGTSHLIAISGFHVGVAAGGGVLAARGLYLLLPWLATVMPRRVAQALLGMGVAMGYGLLAGMSLPTVRTLLMVAVLVLAAVLRRRAGGLSLLSFALLAVLVFDPLAVLSAGFWLSFAGVAFLMACVAPAGDGWRGRVIAMLRTQAVMSVALLPVSWWLFGSASLLSFAANLVAAPLVSFAVIPLTLGGCASLPFGPVASPLLQAAAALMGGLWRVLTPMASWPGAQVSVPDAGLCAVGLATAGAAWVFAPRGMPLRGFALLCFMPLLWPARESLPHGAFRAWVLDVGQGLAVLVRTRSHTLVYDAGPDYAGGHDAGAGIVLPAVTALGIAPVDTLVVSHGDNDHAGGAASVQRRYPGAVVWSGEPRRLRFDAVPCAGATPWAWDGVTFRFVDVPLPPTGKVKANDRSCVLAVEGPTGRLLLTGDIGTAAEARMATADLASPLPTVTTIAHHGSRHASTAGWLRKVHPRLAIASSGWRNRFGHPHPSVVDRHAAVGAEVYDTARSGAVRVDVPAQGEPSVSREWRRPADRYWRE</sequence>
<organism evidence="9 10">
    <name type="scientific">Luteibacter pinisoli</name>
    <dbReference type="NCBI Taxonomy" id="2589080"/>
    <lineage>
        <taxon>Bacteria</taxon>
        <taxon>Pseudomonadati</taxon>
        <taxon>Pseudomonadota</taxon>
        <taxon>Gammaproteobacteria</taxon>
        <taxon>Lysobacterales</taxon>
        <taxon>Rhodanobacteraceae</taxon>
        <taxon>Luteibacter</taxon>
    </lineage>
</organism>
<protein>
    <submittedName>
        <fullName evidence="9">DNA internalization-related competence protein ComEC/Rec2</fullName>
    </submittedName>
</protein>
<keyword evidence="3 7" id="KW-0812">Transmembrane</keyword>
<feature type="transmembrane region" description="Helical" evidence="7">
    <location>
        <begin position="311"/>
        <end position="328"/>
    </location>
</feature>
<reference evidence="9 10" key="1">
    <citation type="submission" date="2019-06" db="EMBL/GenBank/DDBJ databases">
        <title>A complete genome sequence for Luteibacter pinisoli MAH-14.</title>
        <authorList>
            <person name="Baltrus D.A."/>
        </authorList>
    </citation>
    <scope>NUCLEOTIDE SEQUENCE [LARGE SCALE GENOMIC DNA]</scope>
    <source>
        <strain evidence="9 10">MAH-14</strain>
    </source>
</reference>
<evidence type="ECO:0000256" key="6">
    <source>
        <dbReference type="SAM" id="MobiDB-lite"/>
    </source>
</evidence>
<feature type="transmembrane region" description="Helical" evidence="7">
    <location>
        <begin position="387"/>
        <end position="408"/>
    </location>
</feature>
<dbReference type="EMBL" id="CP041046">
    <property type="protein sequence ID" value="QDE41654.1"/>
    <property type="molecule type" value="Genomic_DNA"/>
</dbReference>
<evidence type="ECO:0000256" key="4">
    <source>
        <dbReference type="ARBA" id="ARBA00022989"/>
    </source>
</evidence>
<comment type="subcellular location">
    <subcellularLocation>
        <location evidence="1">Cell membrane</location>
        <topology evidence="1">Multi-pass membrane protein</topology>
    </subcellularLocation>
</comment>
<feature type="transmembrane region" description="Helical" evidence="7">
    <location>
        <begin position="420"/>
        <end position="438"/>
    </location>
</feature>
<dbReference type="AlphaFoldDB" id="A0A4Y5Z8P0"/>
<dbReference type="Pfam" id="PF03772">
    <property type="entry name" value="Competence"/>
    <property type="match status" value="1"/>
</dbReference>
<feature type="domain" description="Metallo-beta-lactamase" evidence="8">
    <location>
        <begin position="510"/>
        <end position="698"/>
    </location>
</feature>
<keyword evidence="2" id="KW-1003">Cell membrane</keyword>
<proteinExistence type="predicted"/>
<keyword evidence="4 7" id="KW-1133">Transmembrane helix</keyword>
<evidence type="ECO:0000256" key="2">
    <source>
        <dbReference type="ARBA" id="ARBA00022475"/>
    </source>
</evidence>
<evidence type="ECO:0000256" key="3">
    <source>
        <dbReference type="ARBA" id="ARBA00022692"/>
    </source>
</evidence>
<dbReference type="SUPFAM" id="SSF56281">
    <property type="entry name" value="Metallo-hydrolase/oxidoreductase"/>
    <property type="match status" value="1"/>
</dbReference>
<dbReference type="GO" id="GO:0030420">
    <property type="term" value="P:establishment of competence for transformation"/>
    <property type="evidence" value="ECO:0007669"/>
    <property type="project" value="InterPro"/>
</dbReference>
<dbReference type="OrthoDB" id="9761531at2"/>
<dbReference type="NCBIfam" id="TIGR00361">
    <property type="entry name" value="ComEC_Rec2"/>
    <property type="match status" value="1"/>
</dbReference>
<dbReference type="CDD" id="cd07731">
    <property type="entry name" value="ComA-like_MBL-fold"/>
    <property type="match status" value="1"/>
</dbReference>
<dbReference type="InterPro" id="IPR035681">
    <property type="entry name" value="ComA-like_MBL"/>
</dbReference>
<dbReference type="Gene3D" id="3.60.15.10">
    <property type="entry name" value="Ribonuclease Z/Hydroxyacylglutathione hydrolase-like"/>
    <property type="match status" value="1"/>
</dbReference>
<dbReference type="Pfam" id="PF13567">
    <property type="entry name" value="DUF4131"/>
    <property type="match status" value="1"/>
</dbReference>
<dbReference type="InterPro" id="IPR052159">
    <property type="entry name" value="Competence_DNA_uptake"/>
</dbReference>
<name>A0A4Y5Z8P0_9GAMM</name>
<dbReference type="InterPro" id="IPR004477">
    <property type="entry name" value="ComEC_N"/>
</dbReference>
<feature type="compositionally biased region" description="Basic and acidic residues" evidence="6">
    <location>
        <begin position="741"/>
        <end position="755"/>
    </location>
</feature>
<evidence type="ECO:0000256" key="7">
    <source>
        <dbReference type="SAM" id="Phobius"/>
    </source>
</evidence>
<dbReference type="Pfam" id="PF00753">
    <property type="entry name" value="Lactamase_B"/>
    <property type="match status" value="1"/>
</dbReference>
<dbReference type="SMART" id="SM00849">
    <property type="entry name" value="Lactamase_B"/>
    <property type="match status" value="1"/>
</dbReference>
<feature type="region of interest" description="Disordered" evidence="6">
    <location>
        <begin position="734"/>
        <end position="755"/>
    </location>
</feature>
<keyword evidence="5 7" id="KW-0472">Membrane</keyword>
<dbReference type="InterPro" id="IPR001279">
    <property type="entry name" value="Metallo-B-lactamas"/>
</dbReference>
<dbReference type="InterPro" id="IPR036866">
    <property type="entry name" value="RibonucZ/Hydroxyglut_hydro"/>
</dbReference>
<feature type="transmembrane region" description="Helical" evidence="7">
    <location>
        <begin position="450"/>
        <end position="471"/>
    </location>
</feature>
<gene>
    <name evidence="9" type="ORF">FIV34_12510</name>
</gene>
<evidence type="ECO:0000256" key="1">
    <source>
        <dbReference type="ARBA" id="ARBA00004651"/>
    </source>
</evidence>
<evidence type="ECO:0000313" key="9">
    <source>
        <dbReference type="EMBL" id="QDE41654.1"/>
    </source>
</evidence>
<dbReference type="Proteomes" id="UP000316093">
    <property type="component" value="Chromosome"/>
</dbReference>
<dbReference type="PANTHER" id="PTHR30619">
    <property type="entry name" value="DNA INTERNALIZATION/COMPETENCE PROTEIN COMEC/REC2"/>
    <property type="match status" value="1"/>
</dbReference>
<evidence type="ECO:0000313" key="10">
    <source>
        <dbReference type="Proteomes" id="UP000316093"/>
    </source>
</evidence>
<feature type="transmembrane region" description="Helical" evidence="7">
    <location>
        <begin position="334"/>
        <end position="352"/>
    </location>
</feature>
<dbReference type="InterPro" id="IPR025405">
    <property type="entry name" value="DUF4131"/>
</dbReference>